<evidence type="ECO:0000313" key="8">
    <source>
        <dbReference type="Proteomes" id="UP000184671"/>
    </source>
</evidence>
<dbReference type="InterPro" id="IPR043202">
    <property type="entry name" value="Band-7_stomatin-like"/>
</dbReference>
<dbReference type="Gene3D" id="3.30.479.30">
    <property type="entry name" value="Band 7 domain"/>
    <property type="match status" value="1"/>
</dbReference>
<dbReference type="PRINTS" id="PR00721">
    <property type="entry name" value="STOMATIN"/>
</dbReference>
<dbReference type="Gene3D" id="6.10.250.2090">
    <property type="match status" value="1"/>
</dbReference>
<dbReference type="SUPFAM" id="SSF117892">
    <property type="entry name" value="Band 7/SPFH domain"/>
    <property type="match status" value="1"/>
</dbReference>
<dbReference type="GO" id="GO:0006508">
    <property type="term" value="P:proteolysis"/>
    <property type="evidence" value="ECO:0007669"/>
    <property type="project" value="UniProtKB-KW"/>
</dbReference>
<feature type="domain" description="Band 7" evidence="6">
    <location>
        <begin position="22"/>
        <end position="179"/>
    </location>
</feature>
<proteinExistence type="inferred from homology"/>
<dbReference type="GO" id="GO:0008233">
    <property type="term" value="F:peptidase activity"/>
    <property type="evidence" value="ECO:0007669"/>
    <property type="project" value="UniProtKB-KW"/>
</dbReference>
<protein>
    <submittedName>
        <fullName evidence="7">FtsH protease regulator HflK</fullName>
    </submittedName>
</protein>
<comment type="subcellular location">
    <subcellularLocation>
        <location evidence="1">Membrane</location>
        <topology evidence="1">Single-pass membrane protein</topology>
    </subcellularLocation>
</comment>
<evidence type="ECO:0000259" key="6">
    <source>
        <dbReference type="SMART" id="SM00244"/>
    </source>
</evidence>
<evidence type="ECO:0000256" key="5">
    <source>
        <dbReference type="SAM" id="Phobius"/>
    </source>
</evidence>
<keyword evidence="3 5" id="KW-0812">Transmembrane</keyword>
<dbReference type="GO" id="GO:0005886">
    <property type="term" value="C:plasma membrane"/>
    <property type="evidence" value="ECO:0007669"/>
    <property type="project" value="InterPro"/>
</dbReference>
<dbReference type="CDD" id="cd08826">
    <property type="entry name" value="SPFH_eoslipins_u1"/>
    <property type="match status" value="1"/>
</dbReference>
<accession>A0A1M4MH82</accession>
<dbReference type="InterPro" id="IPR001107">
    <property type="entry name" value="Band_7"/>
</dbReference>
<dbReference type="EMBL" id="FMID01000004">
    <property type="protein sequence ID" value="SCL74261.1"/>
    <property type="molecule type" value="Genomic_DNA"/>
</dbReference>
<dbReference type="FunFam" id="3.30.479.30:FF:000004">
    <property type="entry name" value="Putative membrane protease family, stomatin"/>
    <property type="match status" value="1"/>
</dbReference>
<dbReference type="SMART" id="SM00244">
    <property type="entry name" value="PHB"/>
    <property type="match status" value="1"/>
</dbReference>
<evidence type="ECO:0000256" key="2">
    <source>
        <dbReference type="ARBA" id="ARBA00008164"/>
    </source>
</evidence>
<name>A0A1M4MH82_9EURY</name>
<dbReference type="AlphaFoldDB" id="A0A1M4MH82"/>
<comment type="similarity">
    <text evidence="2">Belongs to the band 7/mec-2 family.</text>
</comment>
<dbReference type="PANTHER" id="PTHR10264">
    <property type="entry name" value="BAND 7 PROTEIN-RELATED"/>
    <property type="match status" value="1"/>
</dbReference>
<dbReference type="PANTHER" id="PTHR10264:SF19">
    <property type="entry name" value="AT06885P-RELATED"/>
    <property type="match status" value="1"/>
</dbReference>
<sequence length="255" mass="28687">MAFSATIMILVTLAILAILALFSIKITRQYERAVVFRLGRLAGVKGPGIFVIIPFVDQIIRVDLRVRQFDVPKQTTVTRDNISIDVDAIIYYHVTDPARAIVEVEDYEEATALISQTILRDVLGQNELDTILSDRESLNKRIREIIEDVTDPWGIHVSVVTIRDIGLPENMLRAIARQAEAEREKRARIILADGEYQASERMSEAARLYEKTPVALKLREFQTLAEIAKERNLIVVTNGTESLGTTLGCVKALDR</sequence>
<gene>
    <name evidence="7" type="ORF">L21_0129</name>
</gene>
<evidence type="ECO:0000256" key="1">
    <source>
        <dbReference type="ARBA" id="ARBA00004167"/>
    </source>
</evidence>
<dbReference type="InterPro" id="IPR001972">
    <property type="entry name" value="Stomatin_HflK_fam"/>
</dbReference>
<organism evidence="7 8">
    <name type="scientific">Methanoculleus chikugoensis</name>
    <dbReference type="NCBI Taxonomy" id="118126"/>
    <lineage>
        <taxon>Archaea</taxon>
        <taxon>Methanobacteriati</taxon>
        <taxon>Methanobacteriota</taxon>
        <taxon>Stenosarchaea group</taxon>
        <taxon>Methanomicrobia</taxon>
        <taxon>Methanomicrobiales</taxon>
        <taxon>Methanomicrobiaceae</taxon>
        <taxon>Methanoculleus</taxon>
    </lineage>
</organism>
<evidence type="ECO:0000313" key="7">
    <source>
        <dbReference type="EMBL" id="SCL74261.1"/>
    </source>
</evidence>
<feature type="transmembrane region" description="Helical" evidence="5">
    <location>
        <begin position="6"/>
        <end position="24"/>
    </location>
</feature>
<dbReference type="InterPro" id="IPR036013">
    <property type="entry name" value="Band_7/SPFH_dom_sf"/>
</dbReference>
<evidence type="ECO:0000256" key="4">
    <source>
        <dbReference type="ARBA" id="ARBA00022989"/>
    </source>
</evidence>
<reference evidence="7 8" key="1">
    <citation type="submission" date="2016-08" db="EMBL/GenBank/DDBJ databases">
        <authorList>
            <person name="Seilhamer J.J."/>
        </authorList>
    </citation>
    <scope>NUCLEOTIDE SEQUENCE [LARGE SCALE GENOMIC DNA]</scope>
    <source>
        <strain evidence="7">L21-II-0</strain>
    </source>
</reference>
<evidence type="ECO:0000256" key="3">
    <source>
        <dbReference type="ARBA" id="ARBA00022692"/>
    </source>
</evidence>
<dbReference type="GO" id="GO:0098552">
    <property type="term" value="C:side of membrane"/>
    <property type="evidence" value="ECO:0007669"/>
    <property type="project" value="UniProtKB-ARBA"/>
</dbReference>
<dbReference type="Proteomes" id="UP000184671">
    <property type="component" value="Unassembled WGS sequence"/>
</dbReference>
<keyword evidence="7" id="KW-0378">Hydrolase</keyword>
<keyword evidence="5" id="KW-0472">Membrane</keyword>
<dbReference type="STRING" id="118126.L21_0129"/>
<keyword evidence="4 5" id="KW-1133">Transmembrane helix</keyword>
<dbReference type="Pfam" id="PF01145">
    <property type="entry name" value="Band_7"/>
    <property type="match status" value="1"/>
</dbReference>
<keyword evidence="7" id="KW-0645">Protease</keyword>